<protein>
    <submittedName>
        <fullName evidence="1">Uncharacterized protein</fullName>
    </submittedName>
</protein>
<dbReference type="AlphaFoldDB" id="X1QG22"/>
<dbReference type="EMBL" id="BARV01037731">
    <property type="protein sequence ID" value="GAI53771.1"/>
    <property type="molecule type" value="Genomic_DNA"/>
</dbReference>
<gene>
    <name evidence="1" type="ORF">S06H3_58303</name>
</gene>
<name>X1QG22_9ZZZZ</name>
<proteinExistence type="predicted"/>
<evidence type="ECO:0000313" key="1">
    <source>
        <dbReference type="EMBL" id="GAI53771.1"/>
    </source>
</evidence>
<organism evidence="1">
    <name type="scientific">marine sediment metagenome</name>
    <dbReference type="NCBI Taxonomy" id="412755"/>
    <lineage>
        <taxon>unclassified sequences</taxon>
        <taxon>metagenomes</taxon>
        <taxon>ecological metagenomes</taxon>
    </lineage>
</organism>
<accession>X1QG22</accession>
<reference evidence="1" key="1">
    <citation type="journal article" date="2014" name="Front. Microbiol.">
        <title>High frequency of phylogenetically diverse reductive dehalogenase-homologous genes in deep subseafloor sedimentary metagenomes.</title>
        <authorList>
            <person name="Kawai M."/>
            <person name="Futagami T."/>
            <person name="Toyoda A."/>
            <person name="Takaki Y."/>
            <person name="Nishi S."/>
            <person name="Hori S."/>
            <person name="Arai W."/>
            <person name="Tsubouchi T."/>
            <person name="Morono Y."/>
            <person name="Uchiyama I."/>
            <person name="Ito T."/>
            <person name="Fujiyama A."/>
            <person name="Inagaki F."/>
            <person name="Takami H."/>
        </authorList>
    </citation>
    <scope>NUCLEOTIDE SEQUENCE</scope>
    <source>
        <strain evidence="1">Expedition CK06-06</strain>
    </source>
</reference>
<sequence>MCNLTYFTDIDVLWFVVKIIAEPMLHFKTNKECCPQCQTKLKVHHTDTRKVYMLDIGKCKAHRTFMFCPDCKGVYPPEGFEKSVPPYSNVGYDVMVLTGRLI</sequence>
<comment type="caution">
    <text evidence="1">The sequence shown here is derived from an EMBL/GenBank/DDBJ whole genome shotgun (WGS) entry which is preliminary data.</text>
</comment>
<feature type="non-terminal residue" evidence="1">
    <location>
        <position position="102"/>
    </location>
</feature>